<dbReference type="InterPro" id="IPR045005">
    <property type="entry name" value="BPM1-6"/>
</dbReference>
<proteinExistence type="predicted"/>
<dbReference type="SMART" id="SM00513">
    <property type="entry name" value="SAP"/>
    <property type="match status" value="1"/>
</dbReference>
<dbReference type="Pfam" id="PF00651">
    <property type="entry name" value="BTB"/>
    <property type="match status" value="1"/>
</dbReference>
<dbReference type="InterPro" id="IPR003034">
    <property type="entry name" value="SAP_dom"/>
</dbReference>
<dbReference type="SUPFAM" id="SSF68906">
    <property type="entry name" value="SAP domain"/>
    <property type="match status" value="1"/>
</dbReference>
<dbReference type="AlphaFoldDB" id="A0ABD3PEY5"/>
<dbReference type="Gene3D" id="1.10.720.30">
    <property type="entry name" value="SAP domain"/>
    <property type="match status" value="1"/>
</dbReference>
<dbReference type="Proteomes" id="UP001516023">
    <property type="component" value="Unassembled WGS sequence"/>
</dbReference>
<keyword evidence="4" id="KW-1185">Reference proteome</keyword>
<sequence length="399" mass="44797">MVVLPTSIHRGVHQTNRNNQKDRARLRSAKNKHNLDASLLSSSPENKGGESQDIIARDCTALFDQNNMSCKPVLLHFKFEDFVNLPDEMVSSESQTDCQGNVWSLGIYPGVSTAEEDDWITMELYVTSGNETFVPKLGVFVRDANGTVVAHEDNLEVEDWEEDSDIYVRFDDVLMKRSRILDETNNILNNGALDIDVTIQYKIPEKDLYHPQSNLSKNILKLLENGDKADISFDVQGKIFRAHSQIIHANAPILASFCDKQDDDSTVVILDTHPDIFHHVLKFVYAEIIPTNDVVVGIGQDLVDAANRYGLVDMKLAVENVLVQECVVNLKMSPKHSRQLRESADLLTELLILVTSKCGDSVSVTELRQELGKRGLDIDGSKQALVSRLNDAKRRRVKE</sequence>
<dbReference type="EMBL" id="JABMIG020000189">
    <property type="protein sequence ID" value="KAL3786700.1"/>
    <property type="molecule type" value="Genomic_DNA"/>
</dbReference>
<evidence type="ECO:0000259" key="1">
    <source>
        <dbReference type="PROSITE" id="PS50097"/>
    </source>
</evidence>
<feature type="domain" description="BTB" evidence="1">
    <location>
        <begin position="229"/>
        <end position="293"/>
    </location>
</feature>
<feature type="domain" description="SAP" evidence="2">
    <location>
        <begin position="359"/>
        <end position="393"/>
    </location>
</feature>
<protein>
    <recommendedName>
        <fullName evidence="5">BTB domain-containing protein</fullName>
    </recommendedName>
</protein>
<name>A0ABD3PEY5_9STRA</name>
<dbReference type="Pfam" id="PF02037">
    <property type="entry name" value="SAP"/>
    <property type="match status" value="1"/>
</dbReference>
<dbReference type="PANTHER" id="PTHR26379">
    <property type="entry name" value="BTB/POZ AND MATH DOMAIN-CONTAINING PROTEIN 1"/>
    <property type="match status" value="1"/>
</dbReference>
<evidence type="ECO:0000259" key="2">
    <source>
        <dbReference type="PROSITE" id="PS50800"/>
    </source>
</evidence>
<dbReference type="PANTHER" id="PTHR26379:SF187">
    <property type="entry name" value="OS07G0655300 PROTEIN"/>
    <property type="match status" value="1"/>
</dbReference>
<dbReference type="SMART" id="SM00225">
    <property type="entry name" value="BTB"/>
    <property type="match status" value="1"/>
</dbReference>
<dbReference type="PROSITE" id="PS50800">
    <property type="entry name" value="SAP"/>
    <property type="match status" value="1"/>
</dbReference>
<dbReference type="InterPro" id="IPR011333">
    <property type="entry name" value="SKP1/BTB/POZ_sf"/>
</dbReference>
<evidence type="ECO:0000313" key="4">
    <source>
        <dbReference type="Proteomes" id="UP001516023"/>
    </source>
</evidence>
<comment type="caution">
    <text evidence="3">The sequence shown here is derived from an EMBL/GenBank/DDBJ whole genome shotgun (WGS) entry which is preliminary data.</text>
</comment>
<dbReference type="SUPFAM" id="SSF54695">
    <property type="entry name" value="POZ domain"/>
    <property type="match status" value="1"/>
</dbReference>
<accession>A0ABD3PEY5</accession>
<evidence type="ECO:0008006" key="5">
    <source>
        <dbReference type="Google" id="ProtNLM"/>
    </source>
</evidence>
<reference evidence="3 4" key="1">
    <citation type="journal article" date="2020" name="G3 (Bethesda)">
        <title>Improved Reference Genome for Cyclotella cryptica CCMP332, a Model for Cell Wall Morphogenesis, Salinity Adaptation, and Lipid Production in Diatoms (Bacillariophyta).</title>
        <authorList>
            <person name="Roberts W.R."/>
            <person name="Downey K.M."/>
            <person name="Ruck E.C."/>
            <person name="Traller J.C."/>
            <person name="Alverson A.J."/>
        </authorList>
    </citation>
    <scope>NUCLEOTIDE SEQUENCE [LARGE SCALE GENOMIC DNA]</scope>
    <source>
        <strain evidence="3 4">CCMP332</strain>
    </source>
</reference>
<dbReference type="InterPro" id="IPR036361">
    <property type="entry name" value="SAP_dom_sf"/>
</dbReference>
<organism evidence="3 4">
    <name type="scientific">Cyclotella cryptica</name>
    <dbReference type="NCBI Taxonomy" id="29204"/>
    <lineage>
        <taxon>Eukaryota</taxon>
        <taxon>Sar</taxon>
        <taxon>Stramenopiles</taxon>
        <taxon>Ochrophyta</taxon>
        <taxon>Bacillariophyta</taxon>
        <taxon>Coscinodiscophyceae</taxon>
        <taxon>Thalassiosirophycidae</taxon>
        <taxon>Stephanodiscales</taxon>
        <taxon>Stephanodiscaceae</taxon>
        <taxon>Cyclotella</taxon>
    </lineage>
</organism>
<dbReference type="Gene3D" id="3.30.710.10">
    <property type="entry name" value="Potassium Channel Kv1.1, Chain A"/>
    <property type="match status" value="1"/>
</dbReference>
<gene>
    <name evidence="3" type="ORF">HJC23_002789</name>
</gene>
<dbReference type="PROSITE" id="PS50097">
    <property type="entry name" value="BTB"/>
    <property type="match status" value="1"/>
</dbReference>
<dbReference type="InterPro" id="IPR000210">
    <property type="entry name" value="BTB/POZ_dom"/>
</dbReference>
<evidence type="ECO:0000313" key="3">
    <source>
        <dbReference type="EMBL" id="KAL3786700.1"/>
    </source>
</evidence>